<evidence type="ECO:0000256" key="2">
    <source>
        <dbReference type="ARBA" id="ARBA00020112"/>
    </source>
</evidence>
<dbReference type="SUPFAM" id="SSF55229">
    <property type="entry name" value="Cell division protein MinE topological specificity domain"/>
    <property type="match status" value="1"/>
</dbReference>
<feature type="compositionally biased region" description="Basic and acidic residues" evidence="7">
    <location>
        <begin position="111"/>
        <end position="122"/>
    </location>
</feature>
<keyword evidence="3 6" id="KW-0132">Cell division</keyword>
<keyword evidence="4 6" id="KW-0131">Cell cycle</keyword>
<feature type="compositionally biased region" description="Low complexity" evidence="7">
    <location>
        <begin position="95"/>
        <end position="110"/>
    </location>
</feature>
<dbReference type="AlphaFoldDB" id="A0A1L6TAR0"/>
<feature type="region of interest" description="Disordered" evidence="7">
    <location>
        <begin position="85"/>
        <end position="122"/>
    </location>
</feature>
<dbReference type="Gene3D" id="3.30.1070.10">
    <property type="entry name" value="Cell division topological specificity factor MinE"/>
    <property type="match status" value="1"/>
</dbReference>
<dbReference type="EMBL" id="CP012508">
    <property type="protein sequence ID" value="ALB22387.1"/>
    <property type="molecule type" value="Genomic_DNA"/>
</dbReference>
<protein>
    <recommendedName>
        <fullName evidence="2 6">Cell division topological specificity factor</fullName>
    </recommendedName>
</protein>
<dbReference type="GO" id="GO:0032955">
    <property type="term" value="P:regulation of division septum assembly"/>
    <property type="evidence" value="ECO:0007669"/>
    <property type="project" value="InterPro"/>
</dbReference>
<dbReference type="HAMAP" id="MF_00262">
    <property type="entry name" value="MinE"/>
    <property type="match status" value="1"/>
</dbReference>
<gene>
    <name evidence="6 8" type="primary">minE</name>
    <name evidence="8" type="ORF">KU39_1204</name>
</gene>
<dbReference type="OrthoDB" id="9802655at2"/>
<accession>A0A1L6TAR0</accession>
<dbReference type="FunFam" id="3.30.1070.10:FF:000001">
    <property type="entry name" value="Cell division topological specificity factor"/>
    <property type="match status" value="1"/>
</dbReference>
<evidence type="ECO:0000256" key="5">
    <source>
        <dbReference type="ARBA" id="ARBA00025265"/>
    </source>
</evidence>
<evidence type="ECO:0000313" key="8">
    <source>
        <dbReference type="EMBL" id="ALB22387.1"/>
    </source>
</evidence>
<reference evidence="8 9" key="1">
    <citation type="journal article" date="2014" name="Genome Announc.">
        <title>Comparative Genome Analysis of Two Isolates of the Fish Pathogen Piscirickettsia salmonis from Different Hosts Reveals Major Differences in Virulence-Associated Secretion Systems.</title>
        <authorList>
            <person name="Bohle H."/>
            <person name="Henriquez P."/>
            <person name="Grothusen H."/>
            <person name="Navas E."/>
            <person name="Sandoval A."/>
            <person name="Bustamante F."/>
            <person name="Bustos P."/>
            <person name="Mancilla M."/>
        </authorList>
    </citation>
    <scope>NUCLEOTIDE SEQUENCE [LARGE SCALE GENOMIC DNA]</scope>
    <source>
        <strain evidence="9">B1-32597</strain>
    </source>
</reference>
<dbReference type="InterPro" id="IPR036707">
    <property type="entry name" value="MinE_sf"/>
</dbReference>
<dbReference type="GO" id="GO:0042802">
    <property type="term" value="F:identical protein binding"/>
    <property type="evidence" value="ECO:0007669"/>
    <property type="project" value="UniProtKB-ARBA"/>
</dbReference>
<sequence length="122" mass="14210">MSILDYFFNSANNKRKRSADVAKERLQIIVAYERNQRQKSPDYLPLLRQEIMAVIKKYVHVDSEQIKVELNQDQERSVLELNIMLPPEEEKAQEENSSNNNASTQTQVTEQQKEKNADEALS</sequence>
<evidence type="ECO:0000256" key="6">
    <source>
        <dbReference type="HAMAP-Rule" id="MF_00262"/>
    </source>
</evidence>
<organism evidence="8 9">
    <name type="scientific">Piscirickettsia salmonis</name>
    <dbReference type="NCBI Taxonomy" id="1238"/>
    <lineage>
        <taxon>Bacteria</taxon>
        <taxon>Pseudomonadati</taxon>
        <taxon>Pseudomonadota</taxon>
        <taxon>Gammaproteobacteria</taxon>
        <taxon>Thiotrichales</taxon>
        <taxon>Piscirickettsiaceae</taxon>
        <taxon>Piscirickettsia</taxon>
    </lineage>
</organism>
<dbReference type="RefSeq" id="WP_027242802.1">
    <property type="nucleotide sequence ID" value="NZ_CP038898.1"/>
</dbReference>
<comment type="function">
    <text evidence="5 6">Prevents the cell division inhibition by proteins MinC and MinD at internal division sites while permitting inhibition at polar sites. This ensures cell division at the proper site by restricting the formation of a division septum at the midpoint of the long axis of the cell.</text>
</comment>
<evidence type="ECO:0000256" key="4">
    <source>
        <dbReference type="ARBA" id="ARBA00023306"/>
    </source>
</evidence>
<evidence type="ECO:0000256" key="3">
    <source>
        <dbReference type="ARBA" id="ARBA00022618"/>
    </source>
</evidence>
<evidence type="ECO:0000313" key="9">
    <source>
        <dbReference type="Proteomes" id="UP000029558"/>
    </source>
</evidence>
<name>A0A1L6TAR0_PISSA</name>
<comment type="similarity">
    <text evidence="1 6">Belongs to the MinE family.</text>
</comment>
<dbReference type="GO" id="GO:0051301">
    <property type="term" value="P:cell division"/>
    <property type="evidence" value="ECO:0007669"/>
    <property type="project" value="UniProtKB-KW"/>
</dbReference>
<evidence type="ECO:0000256" key="7">
    <source>
        <dbReference type="SAM" id="MobiDB-lite"/>
    </source>
</evidence>
<dbReference type="NCBIfam" id="NF001422">
    <property type="entry name" value="PRK00296.1"/>
    <property type="match status" value="1"/>
</dbReference>
<proteinExistence type="inferred from homology"/>
<dbReference type="InterPro" id="IPR005527">
    <property type="entry name" value="MinE"/>
</dbReference>
<dbReference type="NCBIfam" id="TIGR01215">
    <property type="entry name" value="minE"/>
    <property type="match status" value="1"/>
</dbReference>
<evidence type="ECO:0000256" key="1">
    <source>
        <dbReference type="ARBA" id="ARBA00008168"/>
    </source>
</evidence>
<dbReference type="Proteomes" id="UP000029558">
    <property type="component" value="Chromosome"/>
</dbReference>
<dbReference type="Pfam" id="PF03776">
    <property type="entry name" value="MinE"/>
    <property type="match status" value="1"/>
</dbReference>